<name>A0A5B8YKB7_9FLAO</name>
<feature type="transmembrane region" description="Helical" evidence="1">
    <location>
        <begin position="12"/>
        <end position="30"/>
    </location>
</feature>
<feature type="transmembrane region" description="Helical" evidence="1">
    <location>
        <begin position="250"/>
        <end position="270"/>
    </location>
</feature>
<dbReference type="KEGG" id="anp:FK178_10385"/>
<protein>
    <submittedName>
        <fullName evidence="2">Quinol:cytochrome C oxidoreductase</fullName>
    </submittedName>
</protein>
<dbReference type="OrthoDB" id="140980at2"/>
<feature type="transmembrane region" description="Helical" evidence="1">
    <location>
        <begin position="158"/>
        <end position="182"/>
    </location>
</feature>
<feature type="transmembrane region" description="Helical" evidence="1">
    <location>
        <begin position="202"/>
        <end position="222"/>
    </location>
</feature>
<dbReference type="AlphaFoldDB" id="A0A5B8YKB7"/>
<feature type="transmembrane region" description="Helical" evidence="1">
    <location>
        <begin position="429"/>
        <end position="447"/>
    </location>
</feature>
<sequence length="468" mass="54000">MYTLSSKLKLFSIILMAVGLIGLAIGFIVAPSTIEEVKEMVASQDGHGETHTPAEQLKSDLAEDPDSGMEFVPSEHEIQTERTDEHRTELGTDAEDHENEHYEHLLHQLQNKPWAALYVAAFFFFMIPLGVLVFYAIQYAAQAGWSPVLFRVMEGITSYLLPGGIIVFVLLVLSGLHLNHLFIWMDPEVVENDAIIRNKSGFLNVPFFLIRAAIYIAGWAIFRHFLVKNSHRLDEAEPNDLYYFKKNFKLAAGFLVFFIVTESMMSWDWIMSLDPHWFSTLFGWYVFASMFVSGITMIALVSIYLKSRGYLPFVNDSHIHDLAKFMFGISIFWTYLWFSQFMLIWYSNIPEEVTYFVTRIEDYGILFFGMVVLNFLFPVLLLMNSDFKRVNWFVVMTGLVILFGHYIDIYVMVMPATVGESWFIGLPEISALLFFTGLFIFVVFSSLTKSPLLVKRNPFLKESEHFHY</sequence>
<evidence type="ECO:0000313" key="3">
    <source>
        <dbReference type="Proteomes" id="UP000321954"/>
    </source>
</evidence>
<dbReference type="EMBL" id="CP042476">
    <property type="protein sequence ID" value="QED38105.1"/>
    <property type="molecule type" value="Genomic_DNA"/>
</dbReference>
<reference evidence="2 3" key="1">
    <citation type="submission" date="2019-08" db="EMBL/GenBank/DDBJ databases">
        <title>Antarcticibacterium arcticum sp. nov., a bacterium isolated from marine sediment of the Canadian Beaufort Sea.</title>
        <authorList>
            <person name="Lee Y.M."/>
            <person name="Baek K."/>
            <person name="Lee D.-H."/>
            <person name="Shin S.C."/>
            <person name="Jin Y.K."/>
            <person name="Park Y."/>
        </authorList>
    </citation>
    <scope>NUCLEOTIDE SEQUENCE [LARGE SCALE GENOMIC DNA]</scope>
    <source>
        <strain evidence="2 3">PAMC 28998</strain>
    </source>
</reference>
<dbReference type="PANTHER" id="PTHR43044:SF1">
    <property type="entry name" value="QUINOL:CYTOCHROME C OXIDOREDUCTASE QUINONE-BINDING SUBUNIT 2"/>
    <property type="match status" value="1"/>
</dbReference>
<feature type="transmembrane region" description="Helical" evidence="1">
    <location>
        <begin position="390"/>
        <end position="409"/>
    </location>
</feature>
<accession>A0A5B8YKB7</accession>
<feature type="transmembrane region" description="Helical" evidence="1">
    <location>
        <begin position="115"/>
        <end position="137"/>
    </location>
</feature>
<keyword evidence="1" id="KW-1133">Transmembrane helix</keyword>
<keyword evidence="3" id="KW-1185">Reference proteome</keyword>
<evidence type="ECO:0000313" key="2">
    <source>
        <dbReference type="EMBL" id="QED38105.1"/>
    </source>
</evidence>
<dbReference type="PANTHER" id="PTHR43044">
    <property type="match status" value="1"/>
</dbReference>
<feature type="transmembrane region" description="Helical" evidence="1">
    <location>
        <begin position="282"/>
        <end position="305"/>
    </location>
</feature>
<organism evidence="2 3">
    <name type="scientific">Antarcticibacterium arcticum</name>
    <dbReference type="NCBI Taxonomy" id="2585771"/>
    <lineage>
        <taxon>Bacteria</taxon>
        <taxon>Pseudomonadati</taxon>
        <taxon>Bacteroidota</taxon>
        <taxon>Flavobacteriia</taxon>
        <taxon>Flavobacteriales</taxon>
        <taxon>Flavobacteriaceae</taxon>
        <taxon>Antarcticibacterium</taxon>
    </lineage>
</organism>
<feature type="transmembrane region" description="Helical" evidence="1">
    <location>
        <begin position="365"/>
        <end position="383"/>
    </location>
</feature>
<feature type="transmembrane region" description="Helical" evidence="1">
    <location>
        <begin position="325"/>
        <end position="345"/>
    </location>
</feature>
<gene>
    <name evidence="2" type="ORF">FK178_10385</name>
</gene>
<dbReference type="RefSeq" id="WP_146834557.1">
    <property type="nucleotide sequence ID" value="NZ_CP042476.1"/>
</dbReference>
<evidence type="ECO:0000256" key="1">
    <source>
        <dbReference type="SAM" id="Phobius"/>
    </source>
</evidence>
<proteinExistence type="predicted"/>
<dbReference type="Proteomes" id="UP000321954">
    <property type="component" value="Chromosome"/>
</dbReference>
<keyword evidence="1" id="KW-0812">Transmembrane</keyword>
<keyword evidence="1" id="KW-0472">Membrane</keyword>